<name>A0AAN8EJK1_9EURO</name>
<protein>
    <submittedName>
        <fullName evidence="2">Uncharacterized protein</fullName>
    </submittedName>
</protein>
<feature type="region of interest" description="Disordered" evidence="1">
    <location>
        <begin position="1"/>
        <end position="60"/>
    </location>
</feature>
<dbReference type="AlphaFoldDB" id="A0AAN8EJK1"/>
<evidence type="ECO:0000313" key="2">
    <source>
        <dbReference type="EMBL" id="KAK5952883.1"/>
    </source>
</evidence>
<accession>A0AAN8EJK1</accession>
<dbReference type="Proteomes" id="UP001316803">
    <property type="component" value="Unassembled WGS sequence"/>
</dbReference>
<reference evidence="2 3" key="1">
    <citation type="submission" date="2022-12" db="EMBL/GenBank/DDBJ databases">
        <title>Genomic features and morphological characterization of a novel Knufia sp. strain isolated from spacecraft assembly facility.</title>
        <authorList>
            <person name="Teixeira M."/>
            <person name="Chander A.M."/>
            <person name="Stajich J.E."/>
            <person name="Venkateswaran K."/>
        </authorList>
    </citation>
    <scope>NUCLEOTIDE SEQUENCE [LARGE SCALE GENOMIC DNA]</scope>
    <source>
        <strain evidence="2 3">FJI-L2-BK-P2</strain>
    </source>
</reference>
<organism evidence="2 3">
    <name type="scientific">Knufia fluminis</name>
    <dbReference type="NCBI Taxonomy" id="191047"/>
    <lineage>
        <taxon>Eukaryota</taxon>
        <taxon>Fungi</taxon>
        <taxon>Dikarya</taxon>
        <taxon>Ascomycota</taxon>
        <taxon>Pezizomycotina</taxon>
        <taxon>Eurotiomycetes</taxon>
        <taxon>Chaetothyriomycetidae</taxon>
        <taxon>Chaetothyriales</taxon>
        <taxon>Trichomeriaceae</taxon>
        <taxon>Knufia</taxon>
    </lineage>
</organism>
<feature type="region of interest" description="Disordered" evidence="1">
    <location>
        <begin position="85"/>
        <end position="113"/>
    </location>
</feature>
<gene>
    <name evidence="2" type="ORF">OHC33_006004</name>
</gene>
<dbReference type="EMBL" id="JAKLMC020000013">
    <property type="protein sequence ID" value="KAK5952883.1"/>
    <property type="molecule type" value="Genomic_DNA"/>
</dbReference>
<comment type="caution">
    <text evidence="2">The sequence shown here is derived from an EMBL/GenBank/DDBJ whole genome shotgun (WGS) entry which is preliminary data.</text>
</comment>
<evidence type="ECO:0000256" key="1">
    <source>
        <dbReference type="SAM" id="MobiDB-lite"/>
    </source>
</evidence>
<evidence type="ECO:0000313" key="3">
    <source>
        <dbReference type="Proteomes" id="UP001316803"/>
    </source>
</evidence>
<feature type="compositionally biased region" description="Basic and acidic residues" evidence="1">
    <location>
        <begin position="26"/>
        <end position="36"/>
    </location>
</feature>
<proteinExistence type="predicted"/>
<sequence>MRPQRQYTKRITRAASRSENADSEATPDKAFEHYNDENIDPNADNQLQSTISDQQQSMPRAQTNIATKKVNLTFNGELIRSVTLTESARKRTQRQKQQQSDELPPPNDPHDRLEAIIRDVYRERVVESGKCK</sequence>
<keyword evidence="3" id="KW-1185">Reference proteome</keyword>
<feature type="compositionally biased region" description="Polar residues" evidence="1">
    <location>
        <begin position="43"/>
        <end position="60"/>
    </location>
</feature>